<sequence>MKTAVALPSLWIDWCTVTGTSAAFRDEMTLARFMRQAHPSRSVLAALRPPAVKVRAPAWPTALREDPSALHQLLRAGAHLSWGRSIPWSTRLKTRRLLCAAVLIAPETQGGLGLTRTTIRSLTPHHFEQRLPDLEGSAEQVECVSCAVWAWLDVLGANSDWGRGGIRQLIHQHDQRTNCTRHQSAAPNSAWKDWPNFANLLPAIDRWGWVDPYSSMHPSSLSTLIRQLELLYEAPPKSMEEPLPRPPEAPPKITPDEEAQILARADEINARVAALLREYV</sequence>
<reference evidence="1" key="1">
    <citation type="submission" date="2016-10" db="EMBL/GenBank/DDBJ databases">
        <authorList>
            <person name="Varghese N."/>
            <person name="Submissions S."/>
        </authorList>
    </citation>
    <scope>NUCLEOTIDE SEQUENCE [LARGE SCALE GENOMIC DNA]</scope>
    <source>
        <strain evidence="1">DSM 22082</strain>
    </source>
</reference>
<dbReference type="AlphaFoldDB" id="A0A1H1NTU5"/>
<protein>
    <submittedName>
        <fullName evidence="1">Uncharacterized protein</fullName>
    </submittedName>
</protein>
<gene>
    <name evidence="1" type="ORF">SAMN04489751_1047</name>
</gene>
<dbReference type="Proteomes" id="UP000199700">
    <property type="component" value="Chromosome"/>
</dbReference>
<organism evidence="1 2">
    <name type="scientific">Brevibacterium sandarakinum</name>
    <dbReference type="NCBI Taxonomy" id="629680"/>
    <lineage>
        <taxon>Bacteria</taxon>
        <taxon>Bacillati</taxon>
        <taxon>Actinomycetota</taxon>
        <taxon>Actinomycetes</taxon>
        <taxon>Micrococcales</taxon>
        <taxon>Brevibacteriaceae</taxon>
        <taxon>Brevibacterium</taxon>
    </lineage>
</organism>
<proteinExistence type="predicted"/>
<accession>A0A1H1NTU5</accession>
<name>A0A1H1NTU5_BRESA</name>
<evidence type="ECO:0000313" key="2">
    <source>
        <dbReference type="Proteomes" id="UP000199700"/>
    </source>
</evidence>
<evidence type="ECO:0000313" key="1">
    <source>
        <dbReference type="EMBL" id="SDS02374.1"/>
    </source>
</evidence>
<dbReference type="EMBL" id="LT629739">
    <property type="protein sequence ID" value="SDS02374.1"/>
    <property type="molecule type" value="Genomic_DNA"/>
</dbReference>
<keyword evidence="2" id="KW-1185">Reference proteome</keyword>